<protein>
    <submittedName>
        <fullName evidence="2">Uncharacterized protein</fullName>
    </submittedName>
</protein>
<dbReference type="Proteomes" id="UP000558688">
    <property type="component" value="Unassembled WGS sequence"/>
</dbReference>
<feature type="compositionally biased region" description="Low complexity" evidence="1">
    <location>
        <begin position="337"/>
        <end position="351"/>
    </location>
</feature>
<comment type="caution">
    <text evidence="2">The sequence shown here is derived from an EMBL/GenBank/DDBJ whole genome shotgun (WGS) entry which is preliminary data.</text>
</comment>
<proteinExistence type="predicted"/>
<name>A0A8H5A4Q3_FUSOX</name>
<dbReference type="AlphaFoldDB" id="A0A8H5A4Q3"/>
<gene>
    <name evidence="2" type="ORF">FOXYS1_11268</name>
</gene>
<evidence type="ECO:0000256" key="1">
    <source>
        <dbReference type="SAM" id="MobiDB-lite"/>
    </source>
</evidence>
<feature type="compositionally biased region" description="Polar residues" evidence="1">
    <location>
        <begin position="323"/>
        <end position="336"/>
    </location>
</feature>
<feature type="region of interest" description="Disordered" evidence="1">
    <location>
        <begin position="312"/>
        <end position="351"/>
    </location>
</feature>
<dbReference type="EMBL" id="JAAFOW010002087">
    <property type="protein sequence ID" value="KAF5258174.1"/>
    <property type="molecule type" value="Genomic_DNA"/>
</dbReference>
<sequence length="351" mass="39369">MAGYWGPKPTHSPYASGPCAVYFASSGPLHIPRSLLNEDMKQAAQFRDDDSSHPLSELHRRKKQKKKKKKKFAAELATAIRVYVAADSLFLPALREMARGEIFRLGEWLSLPALIKVMEEAALSFDAYPGIATYVESRVLSYSQDEVIHGSDKADETLDALGAPDSLSKVLLRSVLLAKASEDRQKKEPNYRLSTVGYAALELRPIEEGMERAEKRALRNAEAADEEQELGPLMEKKKKGGLMREEWARVLTFQRNAIKRAEEESMERAMDAQRWLEGNKSTAPHPIPKEDAKIRRLVSESFRALHEACGISPDEPAEHYDNDTNSDCSWTDQLTPGSSQGSSVHKVSSWW</sequence>
<evidence type="ECO:0000313" key="2">
    <source>
        <dbReference type="EMBL" id="KAF5258174.1"/>
    </source>
</evidence>
<evidence type="ECO:0000313" key="3">
    <source>
        <dbReference type="Proteomes" id="UP000558688"/>
    </source>
</evidence>
<organism evidence="2 3">
    <name type="scientific">Fusarium oxysporum</name>
    <name type="common">Fusarium vascular wilt</name>
    <dbReference type="NCBI Taxonomy" id="5507"/>
    <lineage>
        <taxon>Eukaryota</taxon>
        <taxon>Fungi</taxon>
        <taxon>Dikarya</taxon>
        <taxon>Ascomycota</taxon>
        <taxon>Pezizomycotina</taxon>
        <taxon>Sordariomycetes</taxon>
        <taxon>Hypocreomycetidae</taxon>
        <taxon>Hypocreales</taxon>
        <taxon>Nectriaceae</taxon>
        <taxon>Fusarium</taxon>
        <taxon>Fusarium oxysporum species complex</taxon>
    </lineage>
</organism>
<reference evidence="2" key="1">
    <citation type="submission" date="2020-02" db="EMBL/GenBank/DDBJ databases">
        <title>Identification and distribution of gene clusters putatively required for synthesis of sphingolipid metabolism inhibitors in phylogenetically diverse species of the filamentous fungus Fusarium.</title>
        <authorList>
            <person name="Kim H.-S."/>
            <person name="Busman M."/>
            <person name="Brown D.W."/>
            <person name="Divon H."/>
            <person name="Uhlig S."/>
            <person name="Proctor R.H."/>
        </authorList>
    </citation>
    <scope>NUCLEOTIDE SEQUENCE [LARGE SCALE GENOMIC DNA]</scope>
    <source>
        <strain evidence="2">NRRL 39464</strain>
    </source>
</reference>
<accession>A0A8H5A4Q3</accession>